<sequence length="925" mass="99842">MTENASGLRKDVTVVLLGHAEPGFRARAAHYHQGLGVACVALDEALPTLSGEACTQRLQGALAQVASPFVALALDADFLLAAALDAAVGYLRAHPDCRMAQGHVLGYNPGNSVVEYYKVGSALEAPRSQGVRGVLEQYANAGQSAWRAVVRVDALQGALDSLPAGLSFDAWLVALSYALLAQGSVARLDQTDAVSLYTPSVLTQVERDERVASTVRLLRQWDAEQLRLCADDDGFSIINELVRNTFTGGEDALLFTSQWGGMTTEPERNFEPRQFVSLPYYNAPLFECLTDLEFLLHAWPSAQRHQHAVEGTWVSQLELLGEHPNDNAESQQARYWQALSLSLFNPEVCRRLASTLTAKADAAKARELREWMARLDALPGIDPRAWLNATASGQVLQAIAAATPDAAAQQRIAAHLGKQPAAQIAFVVVDLEDDDTGLQTTFDSLLASGLRDFKLVVLKAGELPAITTARDTLHFIQVSASNLVSHLNKVVQQLPSEWLMVLRAGDMLTTGGLLRLQVELASAPGCQAISANEVQRDKEGRLVSVVREGGNLDLLRSRPDLMAQHWLVRRQAVLDLGGYSDAHPKALEFDLLLRLIEQSGLGCLAHMDEYLVIGQAMQAEMASDALSTLNRHLALLGYRGQVSDTGGGRMQVDFRHQSTPLVSILVAAEEDLEDLKLCLVSVLQRTRYPRYELLVACREAATEKTAAALQGFGTRVKLLSGAQDESHAGLINLAAVNAKGEYLAVLSSHSQVVTPAWIEALLNHAQRPEVGVVGARLIDRQGASSHAGYALLDGARVQTPWVGLSTQASERALWPAVVRSCAAVSADCLMVRKAVFEHCDGLQDIAGADIELCLQVAEAGLLVIWTPLAQVFNEHVVQLQAAQAQAIAARWPGAFSSRVEIDSHSGVDVSRSGAAPLLEWLADLS</sequence>
<comment type="caution">
    <text evidence="3">The sequence shown here is derived from an EMBL/GenBank/DDBJ whole genome shotgun (WGS) entry which is preliminary data.</text>
</comment>
<keyword evidence="4" id="KW-1185">Reference proteome</keyword>
<dbReference type="GO" id="GO:0016757">
    <property type="term" value="F:glycosyltransferase activity"/>
    <property type="evidence" value="ECO:0007669"/>
    <property type="project" value="UniProtKB-KW"/>
</dbReference>
<dbReference type="Pfam" id="PF00535">
    <property type="entry name" value="Glycos_transf_2"/>
    <property type="match status" value="1"/>
</dbReference>
<keyword evidence="3" id="KW-0808">Transferase</keyword>
<evidence type="ECO:0000313" key="4">
    <source>
        <dbReference type="Proteomes" id="UP001148203"/>
    </source>
</evidence>
<protein>
    <submittedName>
        <fullName evidence="3">Glycosyltransferase</fullName>
        <ecNumber evidence="3">2.4.-.-</ecNumber>
    </submittedName>
</protein>
<evidence type="ECO:0000256" key="1">
    <source>
        <dbReference type="ARBA" id="ARBA00022519"/>
    </source>
</evidence>
<evidence type="ECO:0000313" key="3">
    <source>
        <dbReference type="EMBL" id="MDD0990502.1"/>
    </source>
</evidence>
<dbReference type="PANTHER" id="PTHR43179">
    <property type="entry name" value="RHAMNOSYLTRANSFERASE WBBL"/>
    <property type="match status" value="1"/>
</dbReference>
<proteinExistence type="predicted"/>
<keyword evidence="1" id="KW-0472">Membrane</keyword>
<reference evidence="3 4" key="1">
    <citation type="submission" date="2022-05" db="EMBL/GenBank/DDBJ databases">
        <title>Novel Pseudomonas spp. Isolated from a Rainbow Trout Aquaculture Facility.</title>
        <authorList>
            <person name="Testerman T."/>
            <person name="Graf J."/>
        </authorList>
    </citation>
    <scope>NUCLEOTIDE SEQUENCE [LARGE SCALE GENOMIC DNA]</scope>
    <source>
        <strain evidence="3 4">ID681</strain>
    </source>
</reference>
<dbReference type="EC" id="2.4.-.-" evidence="3"/>
<organism evidence="3 4">
    <name type="scientific">Pseudomonas fontis</name>
    <dbReference type="NCBI Taxonomy" id="2942633"/>
    <lineage>
        <taxon>Bacteria</taxon>
        <taxon>Pseudomonadati</taxon>
        <taxon>Pseudomonadota</taxon>
        <taxon>Gammaproteobacteria</taxon>
        <taxon>Pseudomonadales</taxon>
        <taxon>Pseudomonadaceae</taxon>
        <taxon>Pseudomonas</taxon>
    </lineage>
</organism>
<dbReference type="PANTHER" id="PTHR43179:SF7">
    <property type="entry name" value="RHAMNOSYLTRANSFERASE WBBL"/>
    <property type="match status" value="1"/>
</dbReference>
<keyword evidence="3" id="KW-0328">Glycosyltransferase</keyword>
<name>A0ABT5NQR2_9PSED</name>
<dbReference type="Gene3D" id="3.90.550.10">
    <property type="entry name" value="Spore Coat Polysaccharide Biosynthesis Protein SpsA, Chain A"/>
    <property type="match status" value="1"/>
</dbReference>
<dbReference type="EMBL" id="JAMDGY010000020">
    <property type="protein sequence ID" value="MDD0990502.1"/>
    <property type="molecule type" value="Genomic_DNA"/>
</dbReference>
<dbReference type="SUPFAM" id="SSF53448">
    <property type="entry name" value="Nucleotide-diphospho-sugar transferases"/>
    <property type="match status" value="2"/>
</dbReference>
<gene>
    <name evidence="3" type="ORF">M5G11_08105</name>
</gene>
<accession>A0ABT5NQR2</accession>
<keyword evidence="1" id="KW-1003">Cell membrane</keyword>
<dbReference type="InterPro" id="IPR001173">
    <property type="entry name" value="Glyco_trans_2-like"/>
</dbReference>
<feature type="domain" description="Glycosyltransferase 2-like" evidence="2">
    <location>
        <begin position="670"/>
        <end position="785"/>
    </location>
</feature>
<dbReference type="Proteomes" id="UP001148203">
    <property type="component" value="Unassembled WGS sequence"/>
</dbReference>
<evidence type="ECO:0000259" key="2">
    <source>
        <dbReference type="Pfam" id="PF00535"/>
    </source>
</evidence>
<dbReference type="RefSeq" id="WP_273911027.1">
    <property type="nucleotide sequence ID" value="NZ_JAMDGX010000037.1"/>
</dbReference>
<dbReference type="InterPro" id="IPR029044">
    <property type="entry name" value="Nucleotide-diphossugar_trans"/>
</dbReference>
<keyword evidence="1" id="KW-0997">Cell inner membrane</keyword>